<keyword evidence="2" id="KW-1185">Reference proteome</keyword>
<name>A0A9K3I1K8_HELAN</name>
<gene>
    <name evidence="1" type="ORF">HanXRQr2_Chr10g0463151</name>
</gene>
<organism evidence="1 2">
    <name type="scientific">Helianthus annuus</name>
    <name type="common">Common sunflower</name>
    <dbReference type="NCBI Taxonomy" id="4232"/>
    <lineage>
        <taxon>Eukaryota</taxon>
        <taxon>Viridiplantae</taxon>
        <taxon>Streptophyta</taxon>
        <taxon>Embryophyta</taxon>
        <taxon>Tracheophyta</taxon>
        <taxon>Spermatophyta</taxon>
        <taxon>Magnoliopsida</taxon>
        <taxon>eudicotyledons</taxon>
        <taxon>Gunneridae</taxon>
        <taxon>Pentapetalae</taxon>
        <taxon>asterids</taxon>
        <taxon>campanulids</taxon>
        <taxon>Asterales</taxon>
        <taxon>Asteraceae</taxon>
        <taxon>Asteroideae</taxon>
        <taxon>Heliantheae alliance</taxon>
        <taxon>Heliantheae</taxon>
        <taxon>Helianthus</taxon>
    </lineage>
</organism>
<proteinExistence type="predicted"/>
<dbReference type="Proteomes" id="UP000215914">
    <property type="component" value="Unassembled WGS sequence"/>
</dbReference>
<reference evidence="1" key="2">
    <citation type="submission" date="2020-06" db="EMBL/GenBank/DDBJ databases">
        <title>Helianthus annuus Genome sequencing and assembly Release 2.</title>
        <authorList>
            <person name="Gouzy J."/>
            <person name="Langlade N."/>
            <person name="Munos S."/>
        </authorList>
    </citation>
    <scope>NUCLEOTIDE SEQUENCE</scope>
    <source>
        <tissue evidence="1">Leaves</tissue>
    </source>
</reference>
<evidence type="ECO:0000313" key="2">
    <source>
        <dbReference type="Proteomes" id="UP000215914"/>
    </source>
</evidence>
<dbReference type="Gramene" id="mRNA:HanXRQr2_Chr10g0463151">
    <property type="protein sequence ID" value="CDS:HanXRQr2_Chr10g0463151.1"/>
    <property type="gene ID" value="HanXRQr2_Chr10g0463151"/>
</dbReference>
<accession>A0A9K3I1K8</accession>
<evidence type="ECO:0000313" key="1">
    <source>
        <dbReference type="EMBL" id="KAF5788357.1"/>
    </source>
</evidence>
<comment type="caution">
    <text evidence="1">The sequence shown here is derived from an EMBL/GenBank/DDBJ whole genome shotgun (WGS) entry which is preliminary data.</text>
</comment>
<reference evidence="1" key="1">
    <citation type="journal article" date="2017" name="Nature">
        <title>The sunflower genome provides insights into oil metabolism, flowering and Asterid evolution.</title>
        <authorList>
            <person name="Badouin H."/>
            <person name="Gouzy J."/>
            <person name="Grassa C.J."/>
            <person name="Murat F."/>
            <person name="Staton S.E."/>
            <person name="Cottret L."/>
            <person name="Lelandais-Briere C."/>
            <person name="Owens G.L."/>
            <person name="Carrere S."/>
            <person name="Mayjonade B."/>
            <person name="Legrand L."/>
            <person name="Gill N."/>
            <person name="Kane N.C."/>
            <person name="Bowers J.E."/>
            <person name="Hubner S."/>
            <person name="Bellec A."/>
            <person name="Berard A."/>
            <person name="Berges H."/>
            <person name="Blanchet N."/>
            <person name="Boniface M.C."/>
            <person name="Brunel D."/>
            <person name="Catrice O."/>
            <person name="Chaidir N."/>
            <person name="Claudel C."/>
            <person name="Donnadieu C."/>
            <person name="Faraut T."/>
            <person name="Fievet G."/>
            <person name="Helmstetter N."/>
            <person name="King M."/>
            <person name="Knapp S.J."/>
            <person name="Lai Z."/>
            <person name="Le Paslier M.C."/>
            <person name="Lippi Y."/>
            <person name="Lorenzon L."/>
            <person name="Mandel J.R."/>
            <person name="Marage G."/>
            <person name="Marchand G."/>
            <person name="Marquand E."/>
            <person name="Bret-Mestries E."/>
            <person name="Morien E."/>
            <person name="Nambeesan S."/>
            <person name="Nguyen T."/>
            <person name="Pegot-Espagnet P."/>
            <person name="Pouilly N."/>
            <person name="Raftis F."/>
            <person name="Sallet E."/>
            <person name="Schiex T."/>
            <person name="Thomas J."/>
            <person name="Vandecasteele C."/>
            <person name="Vares D."/>
            <person name="Vear F."/>
            <person name="Vautrin S."/>
            <person name="Crespi M."/>
            <person name="Mangin B."/>
            <person name="Burke J.M."/>
            <person name="Salse J."/>
            <person name="Munos S."/>
            <person name="Vincourt P."/>
            <person name="Rieseberg L.H."/>
            <person name="Langlade N.B."/>
        </authorList>
    </citation>
    <scope>NUCLEOTIDE SEQUENCE</scope>
    <source>
        <tissue evidence="1">Leaves</tissue>
    </source>
</reference>
<protein>
    <submittedName>
        <fullName evidence="1">Uncharacterized protein</fullName>
    </submittedName>
</protein>
<sequence length="49" mass="5917">METSFTIFFHFQVKCDHNTCDVYMLTLFLSSTLRHTKIVKYRIDQSQQN</sequence>
<dbReference type="EMBL" id="MNCJ02000325">
    <property type="protein sequence ID" value="KAF5788357.1"/>
    <property type="molecule type" value="Genomic_DNA"/>
</dbReference>
<dbReference type="AlphaFoldDB" id="A0A9K3I1K8"/>